<evidence type="ECO:0000313" key="2">
    <source>
        <dbReference type="EMBL" id="ETS74186.1"/>
    </source>
</evidence>
<dbReference type="HOGENOM" id="CLU_906435_0_0_1"/>
<dbReference type="OrthoDB" id="4727849at2759"/>
<name>W3WMZ3_PESFW</name>
<gene>
    <name evidence="2" type="ORF">PFICI_14052</name>
</gene>
<reference evidence="3" key="1">
    <citation type="journal article" date="2015" name="BMC Genomics">
        <title>Genomic and transcriptomic analysis of the endophytic fungus Pestalotiopsis fici reveals its lifestyle and high potential for synthesis of natural products.</title>
        <authorList>
            <person name="Wang X."/>
            <person name="Zhang X."/>
            <person name="Liu L."/>
            <person name="Xiang M."/>
            <person name="Wang W."/>
            <person name="Sun X."/>
            <person name="Che Y."/>
            <person name="Guo L."/>
            <person name="Liu G."/>
            <person name="Guo L."/>
            <person name="Wang C."/>
            <person name="Yin W.B."/>
            <person name="Stadler M."/>
            <person name="Zhang X."/>
            <person name="Liu X."/>
        </authorList>
    </citation>
    <scope>NUCLEOTIDE SEQUENCE [LARGE SCALE GENOMIC DNA]</scope>
    <source>
        <strain evidence="3">W106-1 / CGMCC3.15140</strain>
    </source>
</reference>
<keyword evidence="3" id="KW-1185">Reference proteome</keyword>
<evidence type="ECO:0000313" key="3">
    <source>
        <dbReference type="Proteomes" id="UP000030651"/>
    </source>
</evidence>
<dbReference type="InParanoid" id="W3WMZ3"/>
<evidence type="ECO:0000256" key="1">
    <source>
        <dbReference type="SAM" id="MobiDB-lite"/>
    </source>
</evidence>
<organism evidence="2 3">
    <name type="scientific">Pestalotiopsis fici (strain W106-1 / CGMCC3.15140)</name>
    <dbReference type="NCBI Taxonomy" id="1229662"/>
    <lineage>
        <taxon>Eukaryota</taxon>
        <taxon>Fungi</taxon>
        <taxon>Dikarya</taxon>
        <taxon>Ascomycota</taxon>
        <taxon>Pezizomycotina</taxon>
        <taxon>Sordariomycetes</taxon>
        <taxon>Xylariomycetidae</taxon>
        <taxon>Amphisphaeriales</taxon>
        <taxon>Sporocadaceae</taxon>
        <taxon>Pestalotiopsis</taxon>
    </lineage>
</organism>
<dbReference type="EMBL" id="KI912120">
    <property type="protein sequence ID" value="ETS74186.1"/>
    <property type="molecule type" value="Genomic_DNA"/>
</dbReference>
<dbReference type="AlphaFoldDB" id="W3WMZ3"/>
<dbReference type="RefSeq" id="XP_007840824.1">
    <property type="nucleotide sequence ID" value="XM_007842633.1"/>
</dbReference>
<dbReference type="Proteomes" id="UP000030651">
    <property type="component" value="Unassembled WGS sequence"/>
</dbReference>
<feature type="region of interest" description="Disordered" evidence="1">
    <location>
        <begin position="86"/>
        <end position="110"/>
    </location>
</feature>
<proteinExistence type="predicted"/>
<dbReference type="GeneID" id="19279065"/>
<sequence length="307" mass="34128">MLQAVGITVSRTQLLERSEPLRTELGAPGRFRSIDDEGEYRDQSLSLADTPFWCPKPAQILDDIETSVAFDPRAACREPLARSRRGTLSEKASLKVKVPEEDQRPPVRRERTRTITRRGTITGTLKEIVVPLYDEELTQRQDTDGLPITATRAGYELAKYLRAREFLVVHVFPSLDRVLPDVRCFRTATLVKLVAGLVYAAIALLRTDNLASFGAAGQALGEGKFQALARGDEHSLDAGLEILAGLPRLDLLGARKMVFIVDGLDTAVSDKTRDKVKRFENVLARLCSRERAHLIYTLSDSMVQLGQ</sequence>
<protein>
    <submittedName>
        <fullName evidence="2">Uncharacterized protein</fullName>
    </submittedName>
</protein>
<accession>W3WMZ3</accession>
<feature type="compositionally biased region" description="Basic and acidic residues" evidence="1">
    <location>
        <begin position="97"/>
        <end position="110"/>
    </location>
</feature>
<dbReference type="KEGG" id="pfy:PFICI_14052"/>